<dbReference type="AlphaFoldDB" id="A0A644WI93"/>
<comment type="caution">
    <text evidence="1">The sequence shown here is derived from an EMBL/GenBank/DDBJ whole genome shotgun (WGS) entry which is preliminary data.</text>
</comment>
<protein>
    <submittedName>
        <fullName evidence="1">Uncharacterized protein</fullName>
    </submittedName>
</protein>
<organism evidence="1">
    <name type="scientific">bioreactor metagenome</name>
    <dbReference type="NCBI Taxonomy" id="1076179"/>
    <lineage>
        <taxon>unclassified sequences</taxon>
        <taxon>metagenomes</taxon>
        <taxon>ecological metagenomes</taxon>
    </lineage>
</organism>
<accession>A0A644WI93</accession>
<reference evidence="1" key="1">
    <citation type="submission" date="2019-08" db="EMBL/GenBank/DDBJ databases">
        <authorList>
            <person name="Kucharzyk K."/>
            <person name="Murdoch R.W."/>
            <person name="Higgins S."/>
            <person name="Loffler F."/>
        </authorList>
    </citation>
    <scope>NUCLEOTIDE SEQUENCE</scope>
</reference>
<evidence type="ECO:0000313" key="1">
    <source>
        <dbReference type="EMBL" id="MPM03319.1"/>
    </source>
</evidence>
<gene>
    <name evidence="1" type="ORF">SDC9_49584</name>
</gene>
<dbReference type="EMBL" id="VSSQ01000942">
    <property type="protein sequence ID" value="MPM03319.1"/>
    <property type="molecule type" value="Genomic_DNA"/>
</dbReference>
<proteinExistence type="predicted"/>
<name>A0A644WI93_9ZZZZ</name>
<sequence length="70" mass="7968">MEKLVISSKLEKALFTMNELTEIISDESMRIQDLSLKNQTEVSNKFMDLMSESMTLVGELIADEILSQVK</sequence>